<dbReference type="CDD" id="cd17930">
    <property type="entry name" value="DEXHc_cas3"/>
    <property type="match status" value="1"/>
</dbReference>
<dbReference type="RefSeq" id="WP_099521099.1">
    <property type="nucleotide sequence ID" value="NZ_CP016808.1"/>
</dbReference>
<evidence type="ECO:0000256" key="9">
    <source>
        <dbReference type="ARBA" id="ARBA00023118"/>
    </source>
</evidence>
<dbReference type="NCBIfam" id="TIGR01587">
    <property type="entry name" value="cas3_core"/>
    <property type="match status" value="1"/>
</dbReference>
<keyword evidence="3" id="KW-0540">Nuclease</keyword>
<feature type="domain" description="HD Cas3-type" evidence="11">
    <location>
        <begin position="11"/>
        <end position="174"/>
    </location>
</feature>
<dbReference type="InterPro" id="IPR011545">
    <property type="entry name" value="DEAD/DEAH_box_helicase_dom"/>
</dbReference>
<dbReference type="Gene3D" id="1.10.3210.30">
    <property type="match status" value="1"/>
</dbReference>
<comment type="similarity">
    <text evidence="2">In the central section; belongs to the CRISPR-associated helicase Cas3 family.</text>
</comment>
<dbReference type="Pfam" id="PF00270">
    <property type="entry name" value="DEAD"/>
    <property type="match status" value="1"/>
</dbReference>
<dbReference type="GO" id="GO:0004518">
    <property type="term" value="F:nuclease activity"/>
    <property type="evidence" value="ECO:0007669"/>
    <property type="project" value="UniProtKB-KW"/>
</dbReference>
<proteinExistence type="inferred from homology"/>
<dbReference type="CDD" id="cd09641">
    <property type="entry name" value="Cas3''_I"/>
    <property type="match status" value="1"/>
</dbReference>
<keyword evidence="4" id="KW-0479">Metal-binding</keyword>
<keyword evidence="7" id="KW-0347">Helicase</keyword>
<comment type="similarity">
    <text evidence="1">In the N-terminal section; belongs to the CRISPR-associated nuclease Cas3-HD family.</text>
</comment>
<evidence type="ECO:0000256" key="2">
    <source>
        <dbReference type="ARBA" id="ARBA00009046"/>
    </source>
</evidence>
<dbReference type="Gene3D" id="3.40.50.300">
    <property type="entry name" value="P-loop containing nucleotide triphosphate hydrolases"/>
    <property type="match status" value="2"/>
</dbReference>
<dbReference type="GO" id="GO:0051607">
    <property type="term" value="P:defense response to virus"/>
    <property type="evidence" value="ECO:0007669"/>
    <property type="project" value="UniProtKB-KW"/>
</dbReference>
<dbReference type="EMBL" id="CP016808">
    <property type="protein sequence ID" value="ANY70169.1"/>
    <property type="molecule type" value="Genomic_DNA"/>
</dbReference>
<dbReference type="GO" id="GO:0005524">
    <property type="term" value="F:ATP binding"/>
    <property type="evidence" value="ECO:0007669"/>
    <property type="project" value="UniProtKB-KW"/>
</dbReference>
<dbReference type="InterPro" id="IPR006483">
    <property type="entry name" value="CRISPR-assoc_Cas3_HD"/>
</dbReference>
<dbReference type="InterPro" id="IPR027417">
    <property type="entry name" value="P-loop_NTPase"/>
</dbReference>
<dbReference type="InterPro" id="IPR054712">
    <property type="entry name" value="Cas3-like_dom"/>
</dbReference>
<keyword evidence="9" id="KW-0051">Antiviral defense</keyword>
<dbReference type="SUPFAM" id="SSF52540">
    <property type="entry name" value="P-loop containing nucleoside triphosphate hydrolases"/>
    <property type="match status" value="1"/>
</dbReference>
<evidence type="ECO:0000256" key="6">
    <source>
        <dbReference type="ARBA" id="ARBA00022801"/>
    </source>
</evidence>
<gene>
    <name evidence="12" type="ORF">BBD42_29445</name>
</gene>
<evidence type="ECO:0008006" key="13">
    <source>
        <dbReference type="Google" id="ProtNLM"/>
    </source>
</evidence>
<keyword evidence="8" id="KW-0067">ATP-binding</keyword>
<dbReference type="InterPro" id="IPR006474">
    <property type="entry name" value="Helicase_Cas3_CRISPR-ass_core"/>
</dbReference>
<feature type="domain" description="Helicase ATP-binding" evidence="10">
    <location>
        <begin position="229"/>
        <end position="424"/>
    </location>
</feature>
<dbReference type="SUPFAM" id="SSF109604">
    <property type="entry name" value="HD-domain/PDEase-like"/>
    <property type="match status" value="1"/>
</dbReference>
<dbReference type="SMART" id="SM00487">
    <property type="entry name" value="DEXDc"/>
    <property type="match status" value="1"/>
</dbReference>
<evidence type="ECO:0000259" key="10">
    <source>
        <dbReference type="PROSITE" id="PS51192"/>
    </source>
</evidence>
<dbReference type="AlphaFoldDB" id="A0A1B2DR33"/>
<evidence type="ECO:0000256" key="1">
    <source>
        <dbReference type="ARBA" id="ARBA00006847"/>
    </source>
</evidence>
<evidence type="ECO:0000313" key="12">
    <source>
        <dbReference type="EMBL" id="ANY70169.1"/>
    </source>
</evidence>
<dbReference type="GO" id="GO:0016787">
    <property type="term" value="F:hydrolase activity"/>
    <property type="evidence" value="ECO:0007669"/>
    <property type="project" value="UniProtKB-KW"/>
</dbReference>
<evidence type="ECO:0000256" key="7">
    <source>
        <dbReference type="ARBA" id="ARBA00022806"/>
    </source>
</evidence>
<evidence type="ECO:0000259" key="11">
    <source>
        <dbReference type="PROSITE" id="PS51643"/>
    </source>
</evidence>
<protein>
    <recommendedName>
        <fullName evidence="13">CRISPR-associated helicase/endonuclease Cas3</fullName>
    </recommendedName>
</protein>
<evidence type="ECO:0000256" key="3">
    <source>
        <dbReference type="ARBA" id="ARBA00022722"/>
    </source>
</evidence>
<dbReference type="GO" id="GO:0003676">
    <property type="term" value="F:nucleic acid binding"/>
    <property type="evidence" value="ECO:0007669"/>
    <property type="project" value="InterPro"/>
</dbReference>
<evidence type="ECO:0000256" key="4">
    <source>
        <dbReference type="ARBA" id="ARBA00022723"/>
    </source>
</evidence>
<dbReference type="InterPro" id="IPR006674">
    <property type="entry name" value="HD_domain"/>
</dbReference>
<evidence type="ECO:0000256" key="5">
    <source>
        <dbReference type="ARBA" id="ARBA00022741"/>
    </source>
</evidence>
<accession>A0A1B2DR33</accession>
<evidence type="ECO:0000256" key="8">
    <source>
        <dbReference type="ARBA" id="ARBA00022840"/>
    </source>
</evidence>
<sequence length="779" mass="88591">MYYAHRTKSEDKATWQLLIVHLQEVAELAGHFAAAFGARDWGKAAGILHDLGKYSKKFQLRLAGSQIAVDHATAGAQHMMEREKGDYALLLAYIIAGHHAGLPDCGTDAGEESTLFNRLKKEVEPYQEAAFNELPQQLGLNKLSLSLKPGISPEFQLAFFTRMIFSCLIDADSLNSEAFSNQKQSAKRGKIADFPKLFKKFETYIQDEFGVPKSSININRLELLTHCITRAQSPRGMKTLTLPTGSGKTLISLGYALRHAIHHSTNDDQGIRRIIYVIPYTSIIEQNARIFRKIVGSKNVLEHHSNVQHEKKQESEDGSVDLKEKLQLAEENWDYPIIVTTNVQFFESLFANKRARCRKLHNLANSIIILDEAQLMNGGLFKPSLYALQELTQNYGATVLLCTATQPEIEKLFPEPIQIEELTDDVPLRFEQFKRVRIKQVGTLSLNQIDEQLASHKQVLCVVNTRKIAREIYAQCLKRSSEDAMKEGFFHLSARMCPIHRTETLALIQERLDDKKNLPCTVISTQLIEAGVDIDFPAVYREMAGLDSIAQAAGRCNRNGKALLGYTYVFETEYGLPPGWFSATAEVTQSVLEKYKDDPLSLEAVRKYFNELYFYQSSGKVDKTDSKGILELIERRGALLEFPFREIAQRFQLIETAAKAVIVPYERCEERDEKKDNALDDGVYIDEHGHKQGGRNNSKAWKLIDQLQFAFPMTSILRQLQPYVVQLYPNEFNAFQKAGEIEQVREGVWVLKNPAKWYDDKLGVIPYSQQFHEDEIYIF</sequence>
<dbReference type="PROSITE" id="PS51192">
    <property type="entry name" value="HELICASE_ATP_BIND_1"/>
    <property type="match status" value="1"/>
</dbReference>
<dbReference type="InterPro" id="IPR038257">
    <property type="entry name" value="CRISPR-assoc_Cas3_HD_sf"/>
</dbReference>
<dbReference type="Pfam" id="PF01966">
    <property type="entry name" value="HD"/>
    <property type="match status" value="1"/>
</dbReference>
<dbReference type="Pfam" id="PF22590">
    <property type="entry name" value="Cas3-like_C_2"/>
    <property type="match status" value="1"/>
</dbReference>
<dbReference type="InterPro" id="IPR014001">
    <property type="entry name" value="Helicase_ATP-bd"/>
</dbReference>
<dbReference type="GO" id="GO:0004386">
    <property type="term" value="F:helicase activity"/>
    <property type="evidence" value="ECO:0007669"/>
    <property type="project" value="UniProtKB-KW"/>
</dbReference>
<dbReference type="GO" id="GO:0046872">
    <property type="term" value="F:metal ion binding"/>
    <property type="evidence" value="ECO:0007669"/>
    <property type="project" value="UniProtKB-KW"/>
</dbReference>
<keyword evidence="5" id="KW-0547">Nucleotide-binding</keyword>
<reference evidence="12" key="1">
    <citation type="submission" date="2016-08" db="EMBL/GenBank/DDBJ databases">
        <title>Complete Genome Seqeunce of Paenibacillus sp. BIHB 4019 from tea rhizoplane.</title>
        <authorList>
            <person name="Thakur R."/>
            <person name="Swarnkar M.K."/>
            <person name="Gulati A."/>
        </authorList>
    </citation>
    <scope>NUCLEOTIDE SEQUENCE [LARGE SCALE GENOMIC DNA]</scope>
    <source>
        <strain evidence="12">BIHB4019</strain>
    </source>
</reference>
<keyword evidence="6" id="KW-0378">Hydrolase</keyword>
<dbReference type="NCBIfam" id="TIGR01596">
    <property type="entry name" value="cas3_HD"/>
    <property type="match status" value="1"/>
</dbReference>
<organism evidence="12">
    <name type="scientific">Paenibacillus sp. BIHB 4019</name>
    <dbReference type="NCBI Taxonomy" id="1870819"/>
    <lineage>
        <taxon>Bacteria</taxon>
        <taxon>Bacillati</taxon>
        <taxon>Bacillota</taxon>
        <taxon>Bacilli</taxon>
        <taxon>Bacillales</taxon>
        <taxon>Paenibacillaceae</taxon>
        <taxon>Paenibacillus</taxon>
    </lineage>
</organism>
<dbReference type="PROSITE" id="PS51643">
    <property type="entry name" value="HD_CAS3"/>
    <property type="match status" value="1"/>
</dbReference>
<name>A0A1B2DR33_9BACL</name>